<proteinExistence type="predicted"/>
<dbReference type="Gene3D" id="3.40.1190.20">
    <property type="match status" value="1"/>
</dbReference>
<dbReference type="Proteomes" id="UP001626536">
    <property type="component" value="Chromosome"/>
</dbReference>
<dbReference type="InterPro" id="IPR004399">
    <property type="entry name" value="HMP/HMP-P_kinase_dom"/>
</dbReference>
<evidence type="ECO:0000313" key="5">
    <source>
        <dbReference type="Proteomes" id="UP001626536"/>
    </source>
</evidence>
<sequence>MIQNLLSIAGSDPSGGAGIQADLKTFGALGCYGMAVVTALTAQNTRGVLDVYVPPPEFVATQIDAIFADIDVAAVKIGMLATGAIVEVVAKRLAYYNPRFIVLDPVLAATSGDALAASDVAEAIVRQLFPLATLVTPNFFEASRLSGHVIAADQAGMRRAAALLHARGAKAVLLKGGHVQGPTCDDLLFDGASYRLYSAPRIGAEEAHGTGCALSSAIAAYLAKGLPLAEAIDAAKTYLNGALAAADQLTVGHGPGPVHHFHELWRR</sequence>
<comment type="pathway">
    <text evidence="1">Cofactor biosynthesis; thiamine diphosphate biosynthesis.</text>
</comment>
<gene>
    <name evidence="4" type="primary">thiD</name>
    <name evidence="4" type="ORF">RZS28_06020</name>
</gene>
<keyword evidence="5" id="KW-1185">Reference proteome</keyword>
<dbReference type="GO" id="GO:0008972">
    <property type="term" value="F:phosphomethylpyrimidine kinase activity"/>
    <property type="evidence" value="ECO:0007669"/>
    <property type="project" value="UniProtKB-EC"/>
</dbReference>
<evidence type="ECO:0000313" key="4">
    <source>
        <dbReference type="EMBL" id="WOJ90838.1"/>
    </source>
</evidence>
<dbReference type="EMBL" id="CP136862">
    <property type="protein sequence ID" value="WOJ90838.1"/>
    <property type="molecule type" value="Genomic_DNA"/>
</dbReference>
<dbReference type="NCBIfam" id="TIGR00097">
    <property type="entry name" value="HMP-P_kinase"/>
    <property type="match status" value="1"/>
</dbReference>
<dbReference type="EC" id="2.7.1.49" evidence="2"/>
<dbReference type="Pfam" id="PF08543">
    <property type="entry name" value="Phos_pyr_kin"/>
    <property type="match status" value="1"/>
</dbReference>
<dbReference type="GO" id="GO:0008902">
    <property type="term" value="F:hydroxymethylpyrimidine kinase activity"/>
    <property type="evidence" value="ECO:0007669"/>
    <property type="project" value="UniProtKB-EC"/>
</dbReference>
<keyword evidence="4" id="KW-0418">Kinase</keyword>
<dbReference type="PANTHER" id="PTHR20858:SF17">
    <property type="entry name" value="HYDROXYMETHYLPYRIMIDINE_PHOSPHOMETHYLPYRIMIDINE KINASE THI20-RELATED"/>
    <property type="match status" value="1"/>
</dbReference>
<reference evidence="4 5" key="1">
    <citation type="submission" date="2023-10" db="EMBL/GenBank/DDBJ databases">
        <title>Novel methanotroph of the genus Methylocapsa from a subarctic wetland.</title>
        <authorList>
            <person name="Belova S.E."/>
            <person name="Oshkin I.Y."/>
            <person name="Miroshnikov K."/>
            <person name="Dedysh S.N."/>
        </authorList>
    </citation>
    <scope>NUCLEOTIDE SEQUENCE [LARGE SCALE GENOMIC DNA]</scope>
    <source>
        <strain evidence="4 5">RX1</strain>
    </source>
</reference>
<dbReference type="RefSeq" id="WP_407340424.1">
    <property type="nucleotide sequence ID" value="NZ_CP136862.1"/>
</dbReference>
<protein>
    <recommendedName>
        <fullName evidence="2">hydroxymethylpyrimidine kinase</fullName>
        <ecNumber evidence="2">2.7.1.49</ecNumber>
    </recommendedName>
</protein>
<evidence type="ECO:0000256" key="2">
    <source>
        <dbReference type="ARBA" id="ARBA00012135"/>
    </source>
</evidence>
<evidence type="ECO:0000256" key="1">
    <source>
        <dbReference type="ARBA" id="ARBA00004948"/>
    </source>
</evidence>
<dbReference type="PANTHER" id="PTHR20858">
    <property type="entry name" value="PHOSPHOMETHYLPYRIMIDINE KINASE"/>
    <property type="match status" value="1"/>
</dbReference>
<evidence type="ECO:0000259" key="3">
    <source>
        <dbReference type="Pfam" id="PF08543"/>
    </source>
</evidence>
<dbReference type="CDD" id="cd01169">
    <property type="entry name" value="HMPP_kinase"/>
    <property type="match status" value="1"/>
</dbReference>
<keyword evidence="4" id="KW-0808">Transferase</keyword>
<accession>A0ABZ0HUG0</accession>
<dbReference type="SUPFAM" id="SSF53613">
    <property type="entry name" value="Ribokinase-like"/>
    <property type="match status" value="1"/>
</dbReference>
<dbReference type="InterPro" id="IPR029056">
    <property type="entry name" value="Ribokinase-like"/>
</dbReference>
<dbReference type="InterPro" id="IPR013749">
    <property type="entry name" value="PM/HMP-P_kinase-1"/>
</dbReference>
<feature type="domain" description="Pyridoxamine kinase/Phosphomethylpyrimidine kinase" evidence="3">
    <location>
        <begin position="12"/>
        <end position="259"/>
    </location>
</feature>
<organism evidence="4 5">
    <name type="scientific">Methylocapsa polymorpha</name>
    <dbReference type="NCBI Taxonomy" id="3080828"/>
    <lineage>
        <taxon>Bacteria</taxon>
        <taxon>Pseudomonadati</taxon>
        <taxon>Pseudomonadota</taxon>
        <taxon>Alphaproteobacteria</taxon>
        <taxon>Hyphomicrobiales</taxon>
        <taxon>Beijerinckiaceae</taxon>
        <taxon>Methylocapsa</taxon>
    </lineage>
</organism>
<name>A0ABZ0HUG0_9HYPH</name>